<comment type="caution">
    <text evidence="6">The sequence shown here is derived from an EMBL/GenBank/DDBJ whole genome shotgun (WGS) entry which is preliminary data.</text>
</comment>
<dbReference type="EMBL" id="JAUQTA010000001">
    <property type="protein sequence ID" value="MDO7867263.1"/>
    <property type="molecule type" value="Genomic_DNA"/>
</dbReference>
<dbReference type="PANTHER" id="PTHR30055">
    <property type="entry name" value="HTH-TYPE TRANSCRIPTIONAL REGULATOR RUTR"/>
    <property type="match status" value="1"/>
</dbReference>
<keyword evidence="1" id="KW-0805">Transcription regulation</keyword>
<dbReference type="InterPro" id="IPR049513">
    <property type="entry name" value="TetR_C_40"/>
</dbReference>
<evidence type="ECO:0000313" key="7">
    <source>
        <dbReference type="Proteomes" id="UP001233314"/>
    </source>
</evidence>
<reference evidence="6 7" key="1">
    <citation type="submission" date="2023-07" db="EMBL/GenBank/DDBJ databases">
        <title>Nocardioides sp. nov WY-20 isolated from soil.</title>
        <authorList>
            <person name="Liu B."/>
            <person name="Wan Y."/>
        </authorList>
    </citation>
    <scope>NUCLEOTIDE SEQUENCE [LARGE SCALE GENOMIC DNA]</scope>
    <source>
        <strain evidence="6 7">WY-20</strain>
    </source>
</reference>
<evidence type="ECO:0000259" key="5">
    <source>
        <dbReference type="PROSITE" id="PS50977"/>
    </source>
</evidence>
<sequence>MNATERRIHDAAVRLFAERGHTELSVSDLASEAGVARGTLYRNVESVDGLYEQVRMQLAIDVHERVNEVMGASGITDPALRLATGIRLLVRHAHENPAMGRFFVRFGLTDESLREMLSGPPLRDLNEGIDAGRYTAERGRDLSIASMIMGTTVAAIWMALEGHQGWREASSDAAELILIALGIAPGEARALATTPLPSASLTA</sequence>
<dbReference type="InterPro" id="IPR050109">
    <property type="entry name" value="HTH-type_TetR-like_transc_reg"/>
</dbReference>
<dbReference type="InterPro" id="IPR001647">
    <property type="entry name" value="HTH_TetR"/>
</dbReference>
<feature type="DNA-binding region" description="H-T-H motif" evidence="4">
    <location>
        <begin position="25"/>
        <end position="44"/>
    </location>
</feature>
<keyword evidence="7" id="KW-1185">Reference proteome</keyword>
<dbReference type="RefSeq" id="WP_305026668.1">
    <property type="nucleotide sequence ID" value="NZ_JAUQTA010000001.1"/>
</dbReference>
<accession>A0ABT9AY61</accession>
<keyword evidence="3" id="KW-0804">Transcription</keyword>
<dbReference type="PROSITE" id="PS50977">
    <property type="entry name" value="HTH_TETR_2"/>
    <property type="match status" value="1"/>
</dbReference>
<proteinExistence type="predicted"/>
<name>A0ABT9AY61_9ACTN</name>
<keyword evidence="2 4" id="KW-0238">DNA-binding</keyword>
<dbReference type="Gene3D" id="1.10.357.10">
    <property type="entry name" value="Tetracycline Repressor, domain 2"/>
    <property type="match status" value="1"/>
</dbReference>
<gene>
    <name evidence="6" type="ORF">Q5722_02670</name>
</gene>
<evidence type="ECO:0000313" key="6">
    <source>
        <dbReference type="EMBL" id="MDO7867263.1"/>
    </source>
</evidence>
<dbReference type="Proteomes" id="UP001233314">
    <property type="component" value="Unassembled WGS sequence"/>
</dbReference>
<dbReference type="InterPro" id="IPR009057">
    <property type="entry name" value="Homeodomain-like_sf"/>
</dbReference>
<feature type="domain" description="HTH tetR-type" evidence="5">
    <location>
        <begin position="2"/>
        <end position="62"/>
    </location>
</feature>
<dbReference type="Pfam" id="PF00440">
    <property type="entry name" value="TetR_N"/>
    <property type="match status" value="1"/>
</dbReference>
<protein>
    <submittedName>
        <fullName evidence="6">Helix-turn-helix domain-containing protein</fullName>
    </submittedName>
</protein>
<dbReference type="SUPFAM" id="SSF46689">
    <property type="entry name" value="Homeodomain-like"/>
    <property type="match status" value="1"/>
</dbReference>
<dbReference type="PANTHER" id="PTHR30055:SF234">
    <property type="entry name" value="HTH-TYPE TRANSCRIPTIONAL REGULATOR BETI"/>
    <property type="match status" value="1"/>
</dbReference>
<dbReference type="PRINTS" id="PR00455">
    <property type="entry name" value="HTHTETR"/>
</dbReference>
<evidence type="ECO:0000256" key="3">
    <source>
        <dbReference type="ARBA" id="ARBA00023163"/>
    </source>
</evidence>
<evidence type="ECO:0000256" key="4">
    <source>
        <dbReference type="PROSITE-ProRule" id="PRU00335"/>
    </source>
</evidence>
<evidence type="ECO:0000256" key="1">
    <source>
        <dbReference type="ARBA" id="ARBA00023015"/>
    </source>
</evidence>
<dbReference type="Pfam" id="PF21306">
    <property type="entry name" value="TetR_C_40"/>
    <property type="match status" value="1"/>
</dbReference>
<evidence type="ECO:0000256" key="2">
    <source>
        <dbReference type="ARBA" id="ARBA00023125"/>
    </source>
</evidence>
<organism evidence="6 7">
    <name type="scientific">Nocardioides jiangxiensis</name>
    <dbReference type="NCBI Taxonomy" id="3064524"/>
    <lineage>
        <taxon>Bacteria</taxon>
        <taxon>Bacillati</taxon>
        <taxon>Actinomycetota</taxon>
        <taxon>Actinomycetes</taxon>
        <taxon>Propionibacteriales</taxon>
        <taxon>Nocardioidaceae</taxon>
        <taxon>Nocardioides</taxon>
    </lineage>
</organism>